<dbReference type="Proteomes" id="UP001169760">
    <property type="component" value="Unassembled WGS sequence"/>
</dbReference>
<dbReference type="EMBL" id="JAUOPB010000008">
    <property type="protein sequence ID" value="MDO6423145.1"/>
    <property type="molecule type" value="Genomic_DNA"/>
</dbReference>
<dbReference type="AlphaFoldDB" id="A0AAW7X6F4"/>
<proteinExistence type="predicted"/>
<dbReference type="RefSeq" id="WP_303492908.1">
    <property type="nucleotide sequence ID" value="NZ_JAUOPB010000008.1"/>
</dbReference>
<gene>
    <name evidence="1" type="ORF">Q4521_11730</name>
</gene>
<sequence>MTISSTEVYEIQPHELMAGLIEVIRDAQRRIGYYEIKEMVGTHLQAASNALIQKKAKHLSDQEIVALAGKLYTKIMIKSSLQAITVLSDYYAEVGCLKFEDLIAEQHKPTRLARHLRAVGYVRPPNVAAHAIVSGSHPEARAARRILAKWGIRIDDPDNGVFLPRSERFIPHESMPSAVNHAKIHTEEYYVNVTAMLTRARSQSDCRLALRLIAKRLREGTLEY</sequence>
<organism evidence="1 2">
    <name type="scientific">Saccharophagus degradans</name>
    <dbReference type="NCBI Taxonomy" id="86304"/>
    <lineage>
        <taxon>Bacteria</taxon>
        <taxon>Pseudomonadati</taxon>
        <taxon>Pseudomonadota</taxon>
        <taxon>Gammaproteobacteria</taxon>
        <taxon>Cellvibrionales</taxon>
        <taxon>Cellvibrionaceae</taxon>
        <taxon>Saccharophagus</taxon>
    </lineage>
</organism>
<accession>A0AAW7X6F4</accession>
<dbReference type="Pfam" id="PF14412">
    <property type="entry name" value="AHH"/>
    <property type="match status" value="1"/>
</dbReference>
<evidence type="ECO:0000313" key="1">
    <source>
        <dbReference type="EMBL" id="MDO6423145.1"/>
    </source>
</evidence>
<name>A0AAW7X6F4_9GAMM</name>
<reference evidence="1" key="1">
    <citation type="submission" date="2023-07" db="EMBL/GenBank/DDBJ databases">
        <title>Genome content predicts the carbon catabolic preferences of heterotrophic bacteria.</title>
        <authorList>
            <person name="Gralka M."/>
        </authorList>
    </citation>
    <scope>NUCLEOTIDE SEQUENCE</scope>
    <source>
        <strain evidence="1">I3M17_2</strain>
    </source>
</reference>
<evidence type="ECO:0000313" key="2">
    <source>
        <dbReference type="Proteomes" id="UP001169760"/>
    </source>
</evidence>
<protein>
    <submittedName>
        <fullName evidence="1">AHH domain-containing protein</fullName>
    </submittedName>
</protein>
<comment type="caution">
    <text evidence="1">The sequence shown here is derived from an EMBL/GenBank/DDBJ whole genome shotgun (WGS) entry which is preliminary data.</text>
</comment>
<dbReference type="InterPro" id="IPR032871">
    <property type="entry name" value="AHH_dom_containing"/>
</dbReference>